<evidence type="ECO:0000256" key="1">
    <source>
        <dbReference type="ARBA" id="ARBA00006479"/>
    </source>
</evidence>
<dbReference type="Proteomes" id="UP000515312">
    <property type="component" value="Chromosome"/>
</dbReference>
<reference evidence="2 3" key="1">
    <citation type="submission" date="2020-08" db="EMBL/GenBank/DDBJ databases">
        <title>Edaphobacter telluris sp. nov. and Acidobacterium dinghuensis sp. nov., two acidobacteria isolated from forest soil.</title>
        <authorList>
            <person name="Fu J."/>
            <person name="Qiu L."/>
        </authorList>
    </citation>
    <scope>NUCLEOTIDE SEQUENCE [LARGE SCALE GENOMIC DNA]</scope>
    <source>
        <strain evidence="2">4Y35</strain>
    </source>
</reference>
<accession>A0A7G8BG06</accession>
<dbReference type="AlphaFoldDB" id="A0A7G8BG06"/>
<evidence type="ECO:0000313" key="3">
    <source>
        <dbReference type="Proteomes" id="UP000515312"/>
    </source>
</evidence>
<protein>
    <submittedName>
        <fullName evidence="2">ROK family protein</fullName>
    </submittedName>
</protein>
<comment type="similarity">
    <text evidence="1">Belongs to the ROK (NagC/XylR) family.</text>
</comment>
<dbReference type="RefSeq" id="WP_186742133.1">
    <property type="nucleotide sequence ID" value="NZ_CP060394.1"/>
</dbReference>
<proteinExistence type="inferred from homology"/>
<keyword evidence="3" id="KW-1185">Reference proteome</keyword>
<dbReference type="KEGG" id="adin:H7849_20730"/>
<dbReference type="Pfam" id="PF00480">
    <property type="entry name" value="ROK"/>
    <property type="match status" value="1"/>
</dbReference>
<dbReference type="Gene3D" id="3.30.420.40">
    <property type="match status" value="2"/>
</dbReference>
<name>A0A7G8BG06_9BACT</name>
<dbReference type="InterPro" id="IPR043129">
    <property type="entry name" value="ATPase_NBD"/>
</dbReference>
<dbReference type="InterPro" id="IPR000600">
    <property type="entry name" value="ROK"/>
</dbReference>
<sequence>MAKTIGVVMTEAIRSGFVEDHKIKGSTRRFPESMDESTGLIEVPADALCESICDEIKALVPNGTEVDAIGVAMPGIIRNGTVEDSPNLPQLKGARVADAVQTGLKARGIENRVSVFNDADAAAAGLAATRGQLDRLIRVWTIGNGIGFGRYPDAGGPWEGGHSIVSLDPKENYCGCGGRGHLEGIMGHRAMRLRFLDMEPDEVFAAAKKGDKRCLEFVERYHRALAAATATQIHLEGPGKFYFTGRDIQRLDITRLKQYLYEMVKMSPLQSYTLELLPEDPTISIIGAGTAAEQALKPC</sequence>
<dbReference type="PANTHER" id="PTHR18964:SF149">
    <property type="entry name" value="BIFUNCTIONAL UDP-N-ACETYLGLUCOSAMINE 2-EPIMERASE_N-ACETYLMANNOSAMINE KINASE"/>
    <property type="match status" value="1"/>
</dbReference>
<evidence type="ECO:0000313" key="2">
    <source>
        <dbReference type="EMBL" id="QNI31476.1"/>
    </source>
</evidence>
<gene>
    <name evidence="2" type="ORF">H7849_20730</name>
</gene>
<organism evidence="2 3">
    <name type="scientific">Alloacidobacterium dinghuense</name>
    <dbReference type="NCBI Taxonomy" id="2763107"/>
    <lineage>
        <taxon>Bacteria</taxon>
        <taxon>Pseudomonadati</taxon>
        <taxon>Acidobacteriota</taxon>
        <taxon>Terriglobia</taxon>
        <taxon>Terriglobales</taxon>
        <taxon>Acidobacteriaceae</taxon>
        <taxon>Alloacidobacterium</taxon>
    </lineage>
</organism>
<dbReference type="PANTHER" id="PTHR18964">
    <property type="entry name" value="ROK (REPRESSOR, ORF, KINASE) FAMILY"/>
    <property type="match status" value="1"/>
</dbReference>
<dbReference type="EMBL" id="CP060394">
    <property type="protein sequence ID" value="QNI31476.1"/>
    <property type="molecule type" value="Genomic_DNA"/>
</dbReference>
<dbReference type="SUPFAM" id="SSF53067">
    <property type="entry name" value="Actin-like ATPase domain"/>
    <property type="match status" value="1"/>
</dbReference>